<keyword evidence="2" id="KW-1133">Transmembrane helix</keyword>
<gene>
    <name evidence="4" type="ORF">IW261DRAFT_1599458</name>
</gene>
<feature type="chain" id="PRO_5041420171" description="Wax synthase domain-containing protein" evidence="3">
    <location>
        <begin position="20"/>
        <end position="529"/>
    </location>
</feature>
<name>A0AA39T3B9_9AGAR</name>
<feature type="transmembrane region" description="Helical" evidence="2">
    <location>
        <begin position="345"/>
        <end position="362"/>
    </location>
</feature>
<feature type="transmembrane region" description="Helical" evidence="2">
    <location>
        <begin position="428"/>
        <end position="454"/>
    </location>
</feature>
<keyword evidence="5" id="KW-1185">Reference proteome</keyword>
<dbReference type="AlphaFoldDB" id="A0AA39T3B9"/>
<keyword evidence="2" id="KW-0812">Transmembrane</keyword>
<keyword evidence="2" id="KW-0472">Membrane</keyword>
<sequence>MSQIFIVVFISLLISSTTGAQTSADNPDDESVCAGDQRTVLSIIWSCLATIFACTWVAVHPNVPGRDITTKGATCCALERLKIWSMTILAPEVIVAWAAEQFIVAWKLRHGRYKTIVVMSDPATEEKEKPKLTLAHGFLVSMGGLYCARSCRHTAASTSPSFPSSRPDFEDVPYFKSEVDEARTDDTASSEALISNTLVTLETLECDPIWVEKLAEISLETIEDKSKRDGMSKTFSIIQSTWFILQSVVRIIQHLPITLLEMTALAFAGISMITYFLWWYKPLNVKYHIPLHGGSNLKSMTETDSPRHPAHTVTPWWLKFLKFTGWMWYTLMGKPPKRYYMSTENGFLFGGFHCLASSFYFPSHAEKLLWRFSSIAVLMGLFAAGRSSPVIMVLEWVAPEWTERRVHRIDTTIAALHNGNIWEERWPLIFHFMSISVIFTYMAARILIIILAFLQLRSLPPLALCTLWLLFTFLMTSVLFGIEPGLSSMRVPDHPLSSGDRALSNTNQSEPRTFGASSPKLVRESEQPG</sequence>
<evidence type="ECO:0000256" key="2">
    <source>
        <dbReference type="SAM" id="Phobius"/>
    </source>
</evidence>
<feature type="region of interest" description="Disordered" evidence="1">
    <location>
        <begin position="497"/>
        <end position="529"/>
    </location>
</feature>
<dbReference type="PANTHER" id="PTHR35043">
    <property type="entry name" value="TRANSCRIPTION FACTOR DOMAIN-CONTAINING PROTEIN"/>
    <property type="match status" value="1"/>
</dbReference>
<proteinExistence type="predicted"/>
<dbReference type="PANTHER" id="PTHR35043:SF7">
    <property type="entry name" value="TRANSCRIPTION FACTOR DOMAIN-CONTAINING PROTEIN"/>
    <property type="match status" value="1"/>
</dbReference>
<feature type="transmembrane region" description="Helical" evidence="2">
    <location>
        <begin position="40"/>
        <end position="59"/>
    </location>
</feature>
<keyword evidence="3" id="KW-0732">Signal</keyword>
<protein>
    <recommendedName>
        <fullName evidence="6">Wax synthase domain-containing protein</fullName>
    </recommendedName>
</protein>
<comment type="caution">
    <text evidence="4">The sequence shown here is derived from an EMBL/GenBank/DDBJ whole genome shotgun (WGS) entry which is preliminary data.</text>
</comment>
<evidence type="ECO:0000313" key="5">
    <source>
        <dbReference type="Proteomes" id="UP001175227"/>
    </source>
</evidence>
<dbReference type="EMBL" id="JAUEPR010000148">
    <property type="protein sequence ID" value="KAK0461501.1"/>
    <property type="molecule type" value="Genomic_DNA"/>
</dbReference>
<evidence type="ECO:0008006" key="6">
    <source>
        <dbReference type="Google" id="ProtNLM"/>
    </source>
</evidence>
<reference evidence="4" key="1">
    <citation type="submission" date="2023-06" db="EMBL/GenBank/DDBJ databases">
        <authorList>
            <consortium name="Lawrence Berkeley National Laboratory"/>
            <person name="Ahrendt S."/>
            <person name="Sahu N."/>
            <person name="Indic B."/>
            <person name="Wong-Bajracharya J."/>
            <person name="Merenyi Z."/>
            <person name="Ke H.-M."/>
            <person name="Monk M."/>
            <person name="Kocsube S."/>
            <person name="Drula E."/>
            <person name="Lipzen A."/>
            <person name="Balint B."/>
            <person name="Henrissat B."/>
            <person name="Andreopoulos B."/>
            <person name="Martin F.M."/>
            <person name="Harder C.B."/>
            <person name="Rigling D."/>
            <person name="Ford K.L."/>
            <person name="Foster G.D."/>
            <person name="Pangilinan J."/>
            <person name="Papanicolaou A."/>
            <person name="Barry K."/>
            <person name="LaButti K."/>
            <person name="Viragh M."/>
            <person name="Koriabine M."/>
            <person name="Yan M."/>
            <person name="Riley R."/>
            <person name="Champramary S."/>
            <person name="Plett K.L."/>
            <person name="Tsai I.J."/>
            <person name="Slot J."/>
            <person name="Sipos G."/>
            <person name="Plett J."/>
            <person name="Nagy L.G."/>
            <person name="Grigoriev I.V."/>
        </authorList>
    </citation>
    <scope>NUCLEOTIDE SEQUENCE</scope>
    <source>
        <strain evidence="4">ICMP 16352</strain>
    </source>
</reference>
<evidence type="ECO:0000256" key="3">
    <source>
        <dbReference type="SAM" id="SignalP"/>
    </source>
</evidence>
<feature type="transmembrane region" description="Helical" evidence="2">
    <location>
        <begin position="259"/>
        <end position="280"/>
    </location>
</feature>
<organism evidence="4 5">
    <name type="scientific">Armillaria novae-zelandiae</name>
    <dbReference type="NCBI Taxonomy" id="153914"/>
    <lineage>
        <taxon>Eukaryota</taxon>
        <taxon>Fungi</taxon>
        <taxon>Dikarya</taxon>
        <taxon>Basidiomycota</taxon>
        <taxon>Agaricomycotina</taxon>
        <taxon>Agaricomycetes</taxon>
        <taxon>Agaricomycetidae</taxon>
        <taxon>Agaricales</taxon>
        <taxon>Marasmiineae</taxon>
        <taxon>Physalacriaceae</taxon>
        <taxon>Armillaria</taxon>
    </lineage>
</organism>
<feature type="signal peptide" evidence="3">
    <location>
        <begin position="1"/>
        <end position="19"/>
    </location>
</feature>
<feature type="transmembrane region" description="Helical" evidence="2">
    <location>
        <begin position="460"/>
        <end position="482"/>
    </location>
</feature>
<dbReference type="Proteomes" id="UP001175227">
    <property type="component" value="Unassembled WGS sequence"/>
</dbReference>
<feature type="transmembrane region" description="Helical" evidence="2">
    <location>
        <begin position="368"/>
        <end position="385"/>
    </location>
</feature>
<evidence type="ECO:0000256" key="1">
    <source>
        <dbReference type="SAM" id="MobiDB-lite"/>
    </source>
</evidence>
<accession>A0AA39T3B9</accession>
<evidence type="ECO:0000313" key="4">
    <source>
        <dbReference type="EMBL" id="KAK0461501.1"/>
    </source>
</evidence>